<dbReference type="AlphaFoldDB" id="A0A699XM73"/>
<accession>A0A699XM73</accession>
<protein>
    <submittedName>
        <fullName evidence="1">Uncharacterized protein</fullName>
    </submittedName>
</protein>
<organism evidence="1">
    <name type="scientific">Tanacetum cinerariifolium</name>
    <name type="common">Dalmatian daisy</name>
    <name type="synonym">Chrysanthemum cinerariifolium</name>
    <dbReference type="NCBI Taxonomy" id="118510"/>
    <lineage>
        <taxon>Eukaryota</taxon>
        <taxon>Viridiplantae</taxon>
        <taxon>Streptophyta</taxon>
        <taxon>Embryophyta</taxon>
        <taxon>Tracheophyta</taxon>
        <taxon>Spermatophyta</taxon>
        <taxon>Magnoliopsida</taxon>
        <taxon>eudicotyledons</taxon>
        <taxon>Gunneridae</taxon>
        <taxon>Pentapetalae</taxon>
        <taxon>asterids</taxon>
        <taxon>campanulids</taxon>
        <taxon>Asterales</taxon>
        <taxon>Asteraceae</taxon>
        <taxon>Asteroideae</taxon>
        <taxon>Anthemideae</taxon>
        <taxon>Anthemidinae</taxon>
        <taxon>Tanacetum</taxon>
    </lineage>
</organism>
<evidence type="ECO:0000313" key="1">
    <source>
        <dbReference type="EMBL" id="GFD60787.1"/>
    </source>
</evidence>
<proteinExistence type="predicted"/>
<feature type="non-terminal residue" evidence="1">
    <location>
        <position position="1"/>
    </location>
</feature>
<sequence length="56" mass="5951">PQESRPGLHPWQTVALRDHGRCLHGDLRAGVDGHCATGPALRRAVTQSAAPTRTNG</sequence>
<reference evidence="1" key="1">
    <citation type="journal article" date="2019" name="Sci. Rep.">
        <title>Draft genome of Tanacetum cinerariifolium, the natural source of mosquito coil.</title>
        <authorList>
            <person name="Yamashiro T."/>
            <person name="Shiraishi A."/>
            <person name="Satake H."/>
            <person name="Nakayama K."/>
        </authorList>
    </citation>
    <scope>NUCLEOTIDE SEQUENCE</scope>
</reference>
<dbReference type="EMBL" id="BKCJ011882579">
    <property type="protein sequence ID" value="GFD60787.1"/>
    <property type="molecule type" value="Genomic_DNA"/>
</dbReference>
<name>A0A699XM73_TANCI</name>
<comment type="caution">
    <text evidence="1">The sequence shown here is derived from an EMBL/GenBank/DDBJ whole genome shotgun (WGS) entry which is preliminary data.</text>
</comment>
<gene>
    <name evidence="1" type="ORF">Tci_932756</name>
</gene>